<dbReference type="PRINTS" id="PR00723">
    <property type="entry name" value="SUBTILISIN"/>
</dbReference>
<dbReference type="SUPFAM" id="SSF52743">
    <property type="entry name" value="Subtilisin-like"/>
    <property type="match status" value="1"/>
</dbReference>
<feature type="active site" description="Charge relay system" evidence="5">
    <location>
        <position position="227"/>
    </location>
</feature>
<dbReference type="Proteomes" id="UP000267464">
    <property type="component" value="Unassembled WGS sequence"/>
</dbReference>
<dbReference type="Pfam" id="PF00082">
    <property type="entry name" value="Peptidase_S8"/>
    <property type="match status" value="1"/>
</dbReference>
<comment type="caution">
    <text evidence="8">The sequence shown here is derived from an EMBL/GenBank/DDBJ whole genome shotgun (WGS) entry which is preliminary data.</text>
</comment>
<evidence type="ECO:0000256" key="4">
    <source>
        <dbReference type="ARBA" id="ARBA00022825"/>
    </source>
</evidence>
<reference evidence="8 9" key="1">
    <citation type="submission" date="2018-08" db="EMBL/GenBank/DDBJ databases">
        <authorList>
            <person name="Khan S.A."/>
            <person name="Jeon C.O."/>
            <person name="Chun B.H."/>
            <person name="Jeong S.E."/>
        </authorList>
    </citation>
    <scope>NUCLEOTIDE SEQUENCE [LARGE SCALE GENOMIC DNA]</scope>
    <source>
        <strain evidence="8 9">S-16</strain>
    </source>
</reference>
<evidence type="ECO:0000256" key="6">
    <source>
        <dbReference type="SAM" id="MobiDB-lite"/>
    </source>
</evidence>
<feature type="compositionally biased region" description="Basic and acidic residues" evidence="6">
    <location>
        <begin position="102"/>
        <end position="116"/>
    </location>
</feature>
<evidence type="ECO:0000313" key="8">
    <source>
        <dbReference type="EMBL" id="RQP25801.1"/>
    </source>
</evidence>
<keyword evidence="3 5" id="KW-0378">Hydrolase</keyword>
<evidence type="ECO:0000256" key="3">
    <source>
        <dbReference type="ARBA" id="ARBA00022801"/>
    </source>
</evidence>
<dbReference type="InterPro" id="IPR000209">
    <property type="entry name" value="Peptidase_S8/S53_dom"/>
</dbReference>
<accession>A0A3N7HXL3</accession>
<dbReference type="InterPro" id="IPR050131">
    <property type="entry name" value="Peptidase_S8_subtilisin-like"/>
</dbReference>
<name>A0A3N7HXL3_9BURK</name>
<gene>
    <name evidence="8" type="ORF">DZC73_01670</name>
</gene>
<evidence type="ECO:0000259" key="7">
    <source>
        <dbReference type="Pfam" id="PF00082"/>
    </source>
</evidence>
<dbReference type="EMBL" id="QUSW01000001">
    <property type="protein sequence ID" value="RQP25801.1"/>
    <property type="molecule type" value="Genomic_DNA"/>
</dbReference>
<reference evidence="8 9" key="2">
    <citation type="submission" date="2018-12" db="EMBL/GenBank/DDBJ databases">
        <title>Rhizobacter gummiphilus sp. nov., a rubber-degrading bacterium isolated from the soil of a botanical garden in Japan.</title>
        <authorList>
            <person name="Shunsuke S.S."/>
        </authorList>
    </citation>
    <scope>NUCLEOTIDE SEQUENCE [LARGE SCALE GENOMIC DNA]</scope>
    <source>
        <strain evidence="8 9">S-16</strain>
    </source>
</reference>
<evidence type="ECO:0000256" key="1">
    <source>
        <dbReference type="ARBA" id="ARBA00011073"/>
    </source>
</evidence>
<keyword evidence="4 5" id="KW-0720">Serine protease</keyword>
<keyword evidence="9" id="KW-1185">Reference proteome</keyword>
<dbReference type="PANTHER" id="PTHR43806:SF11">
    <property type="entry name" value="CEREVISIN-RELATED"/>
    <property type="match status" value="1"/>
</dbReference>
<proteinExistence type="inferred from homology"/>
<feature type="domain" description="Peptidase S8/S53" evidence="7">
    <location>
        <begin position="218"/>
        <end position="471"/>
    </location>
</feature>
<dbReference type="AlphaFoldDB" id="A0A3N7HXL3"/>
<feature type="active site" description="Charge relay system" evidence="5">
    <location>
        <position position="262"/>
    </location>
</feature>
<dbReference type="Gene3D" id="3.40.50.200">
    <property type="entry name" value="Peptidase S8/S53 domain"/>
    <property type="match status" value="1"/>
</dbReference>
<dbReference type="InterPro" id="IPR015500">
    <property type="entry name" value="Peptidase_S8_subtilisin-rel"/>
</dbReference>
<protein>
    <recommendedName>
        <fullName evidence="7">Peptidase S8/S53 domain-containing protein</fullName>
    </recommendedName>
</protein>
<dbReference type="OrthoDB" id="9790784at2"/>
<feature type="region of interest" description="Disordered" evidence="6">
    <location>
        <begin position="1"/>
        <end position="26"/>
    </location>
</feature>
<dbReference type="PROSITE" id="PS51892">
    <property type="entry name" value="SUBTILASE"/>
    <property type="match status" value="1"/>
</dbReference>
<dbReference type="PROSITE" id="PS00138">
    <property type="entry name" value="SUBTILASE_SER"/>
    <property type="match status" value="1"/>
</dbReference>
<dbReference type="GO" id="GO:0004252">
    <property type="term" value="F:serine-type endopeptidase activity"/>
    <property type="evidence" value="ECO:0007669"/>
    <property type="project" value="UniProtKB-UniRule"/>
</dbReference>
<feature type="active site" description="Charge relay system" evidence="5">
    <location>
        <position position="438"/>
    </location>
</feature>
<dbReference type="InterPro" id="IPR023828">
    <property type="entry name" value="Peptidase_S8_Ser-AS"/>
</dbReference>
<organism evidence="8 9">
    <name type="scientific">Piscinibacter terrae</name>
    <dbReference type="NCBI Taxonomy" id="2496871"/>
    <lineage>
        <taxon>Bacteria</taxon>
        <taxon>Pseudomonadati</taxon>
        <taxon>Pseudomonadota</taxon>
        <taxon>Betaproteobacteria</taxon>
        <taxon>Burkholderiales</taxon>
        <taxon>Sphaerotilaceae</taxon>
        <taxon>Piscinibacter</taxon>
    </lineage>
</organism>
<keyword evidence="2 5" id="KW-0645">Protease</keyword>
<evidence type="ECO:0000256" key="5">
    <source>
        <dbReference type="PROSITE-ProRule" id="PRU01240"/>
    </source>
</evidence>
<dbReference type="GO" id="GO:0006508">
    <property type="term" value="P:proteolysis"/>
    <property type="evidence" value="ECO:0007669"/>
    <property type="project" value="UniProtKB-KW"/>
</dbReference>
<sequence length="936" mass="97670">MPNIPTTPDGAGAAAGRGIPVNDTSTEGLPQLAPLAAAPSDLGGDLIVEVELSTPAQAAGLHAGPARDAMRLADAPGHIVDLHDVLNRYGMKATRPVFSEARMSRDDARRSQDRARSGAAAAAPADASLAPLSHFVRLHFPPGTPANEVTRSLLDLEAVKKAVVVPGAAPPAAVLQPEPVPDPLVGSASPVVDAQTGLETQWYLHRLKIVPAWSRSQGADVVIADIDWGFRITHDDLHEGIERTFNAVDHGADVTQGPAVNHGTAVLSIAGARENGMGMQGVAPRATLWAIQADSGPGPALSHEAWAEALEFVAQEDSGGRRKVIILEVQTNPVLGNYEQIPSVHRAVRSAIAAGCIVCVAAGNGDRRADLDDQGTPFEPTGSILVGATLFDPHGNRRAGFSNFGPTVTVCAPGDPDHDLSCTAASDTSYRNRFGGTSGATPKVAGVAALMLAANPALSHDEVREILVQTGSAVVSDSGKPVGPLVDALAAVQEAQARTGRPVPPPLAGPRVVAAPPQVGAAAADTVADDAVKQLQLQLAVVTTQTQLLAGQQQLLGAQMVAQIGRQVGEASNDKKLADALRDAVLARSGLARAGASAEFAQLQGIKEGLAGLAVPGKEGSLSITKGVDGTLSLHSKKNLLVCLGKGAVRVAAALSEHPGRYVLADQQAWQTAQRSTFARERLVQQFHRLDAAIHAWQAAESAAAPFVLPALPAALAAVQTVPFALNVLSDAGKFFRADRTISLFEQKDEAQAHLHDFLEVECNKHSGVELSRIDRPDPTMVQVAWALLEDIEQLRRQHDLGQALLARDGPAGQASTIDPAATSDLAGAVAAAGSLLDGIDPDKSPEAFWSLVAGLRLQSLMDGRGLLEVSVQGQVERIQEKRVWRSDQLVDAGDAQITYRLSDARGQRLDGGTLLISSSPFTDSSAGKAHVWSTH</sequence>
<comment type="similarity">
    <text evidence="1 5">Belongs to the peptidase S8 family.</text>
</comment>
<evidence type="ECO:0000256" key="2">
    <source>
        <dbReference type="ARBA" id="ARBA00022670"/>
    </source>
</evidence>
<dbReference type="InterPro" id="IPR036852">
    <property type="entry name" value="Peptidase_S8/S53_dom_sf"/>
</dbReference>
<dbReference type="PANTHER" id="PTHR43806">
    <property type="entry name" value="PEPTIDASE S8"/>
    <property type="match status" value="1"/>
</dbReference>
<feature type="region of interest" description="Disordered" evidence="6">
    <location>
        <begin position="100"/>
        <end position="123"/>
    </location>
</feature>
<dbReference type="RefSeq" id="WP_124538461.1">
    <property type="nucleotide sequence ID" value="NZ_QUSW01000001.1"/>
</dbReference>
<evidence type="ECO:0000313" key="9">
    <source>
        <dbReference type="Proteomes" id="UP000267464"/>
    </source>
</evidence>